<dbReference type="InterPro" id="IPR023346">
    <property type="entry name" value="Lysozyme-like_dom_sf"/>
</dbReference>
<dbReference type="EMBL" id="BFFP01000028">
    <property type="protein sequence ID" value="GBG95187.1"/>
    <property type="molecule type" value="Genomic_DNA"/>
</dbReference>
<keyword evidence="1" id="KW-1188">Viral release from host cell</keyword>
<dbReference type="InterPro" id="IPR010090">
    <property type="entry name" value="Phage_tape_meas"/>
</dbReference>
<evidence type="ECO:0000256" key="3">
    <source>
        <dbReference type="SAM" id="Phobius"/>
    </source>
</evidence>
<keyword evidence="6" id="KW-1185">Reference proteome</keyword>
<evidence type="ECO:0000256" key="1">
    <source>
        <dbReference type="ARBA" id="ARBA00022612"/>
    </source>
</evidence>
<keyword evidence="2" id="KW-0175">Coiled coil</keyword>
<dbReference type="SUPFAM" id="SSF53955">
    <property type="entry name" value="Lysozyme-like"/>
    <property type="match status" value="1"/>
</dbReference>
<reference evidence="5 6" key="1">
    <citation type="journal article" date="2019" name="Int. J. Syst. Evol. Microbiol.">
        <title>Lactobacillus salitolerans sp. nov., a novel lactic acid bacterium isolated from spent mushroom substrates.</title>
        <authorList>
            <person name="Tohno M."/>
            <person name="Tanizawa Y."/>
            <person name="Kojima Y."/>
            <person name="Sakamoto M."/>
            <person name="Nakamura Y."/>
            <person name="Ohkuma M."/>
            <person name="Kobayashi H."/>
        </authorList>
    </citation>
    <scope>NUCLEOTIDE SEQUENCE [LARGE SCALE GENOMIC DNA]</scope>
    <source>
        <strain evidence="5 6">YK43</strain>
    </source>
</reference>
<dbReference type="NCBIfam" id="TIGR01760">
    <property type="entry name" value="tape_meas_TP901"/>
    <property type="match status" value="1"/>
</dbReference>
<organism evidence="5 6">
    <name type="scientific">Ligilactobacillus salitolerans</name>
    <dbReference type="NCBI Taxonomy" id="1808352"/>
    <lineage>
        <taxon>Bacteria</taxon>
        <taxon>Bacillati</taxon>
        <taxon>Bacillota</taxon>
        <taxon>Bacilli</taxon>
        <taxon>Lactobacillales</taxon>
        <taxon>Lactobacillaceae</taxon>
        <taxon>Ligilactobacillus</taxon>
    </lineage>
</organism>
<accession>A0A401IUM6</accession>
<feature type="transmembrane region" description="Helical" evidence="3">
    <location>
        <begin position="780"/>
        <end position="800"/>
    </location>
</feature>
<dbReference type="Proteomes" id="UP000286848">
    <property type="component" value="Unassembled WGS sequence"/>
</dbReference>
<feature type="coiled-coil region" evidence="2">
    <location>
        <begin position="163"/>
        <end position="190"/>
    </location>
</feature>
<name>A0A401IUM6_9LACO</name>
<dbReference type="Pfam" id="PF10145">
    <property type="entry name" value="PhageMin_Tail"/>
    <property type="match status" value="1"/>
</dbReference>
<evidence type="ECO:0000259" key="4">
    <source>
        <dbReference type="Pfam" id="PF10145"/>
    </source>
</evidence>
<dbReference type="RefSeq" id="WP_229718002.1">
    <property type="nucleotide sequence ID" value="NZ_BFFP01000028.1"/>
</dbReference>
<keyword evidence="3" id="KW-0472">Membrane</keyword>
<protein>
    <recommendedName>
        <fullName evidence="4">Phage tail tape measure protein domain-containing protein</fullName>
    </recommendedName>
</protein>
<keyword evidence="3" id="KW-0812">Transmembrane</keyword>
<dbReference type="SUPFAM" id="SSF57997">
    <property type="entry name" value="Tropomyosin"/>
    <property type="match status" value="1"/>
</dbReference>
<sequence>MAHVQARMSTEIALNTLKASENLNHLKTVVQSTTRAWKAQETQMKSAGDYMGASERRVDGLRQSIKEQGTVVDNLKKKQEGLDVSTKSGANEFLKYQKQIDSATVQMRSMEGQLSRAEKQMQYQKSGLASLQSAYKLNNKAVEANVSRLKAEGKEASSTVAKYNGLQSSLKNLKSQYDIQERELKQVEQASGKTSDAYKKQKIRLDQTGKAMAEAKAQTKAMSGEFNKLQPTGIKRVDNAVVKVKDHTGKLGAAAKANFAKFKSAAITASIGVGILGSSMVKGAKQASELQNTYNENTNLLVTAGEKQKNVTKEIAQMQKDGRKYSVQYGESQHNIAKGYQELVKRGYDGEQSLGAMKSILQASKASGDDFSDTMQVTTSTLEAFGMRTNSTSGMMKNTAKVANSLAMAADATSTNFSDLGVGMSYVGTSAKQAGLSLEDTASAMGVLSNSGIEADKAGTGLRKTINSLMSPTKSGADALEQYGLSVDDFKTKSGKLKPIGTIFEEIGKKVPKGEQANFFHNVFGTTGQNAASVLAQNTSELKKVNDQVAGAYKNDYVGKLSTKNMKSAQNQIKQFKQAGNMILTTVGGEMLPAMSKFSKAMTKALTSKDGQAGLKAIAKGLGSIMKAIGNAVAFIGKHQKGVETFGKVMLVAFAGAKLFKGISTLVELLGGIPLALTAIGGPVTIAIAAITAIAGVAIVVKDNWKPISKFFSNLWKGIKKGASDAWKSIKKGVSGVWKSISKAFSPVAKGISKVWKSVTKGTSTAWKGIKEVVKIGATAVKVVALAPLVVLAATIVSIWKHIKKPTTEVWNWLKGFVGGIAKSVKTTVSKWFNALKNTITTIWNSIKKVTSAVWNPIKKFITGIAKSIKDTVTKWFHSLQNSVTGIWNAIKKNTSAIWNPIGKFLGSKSKSISHSVSKSFNGLKGSLSNIMGSISDKWHKTWNSMASFFGTVWTKIKGHAKDGIKGVVGWLNGGIGGINKVIHTFGGSKTAINPIKLAKGGTAKGLAMVNDGAGEEAIIKNGKAYKVKGKNALVNFDGDETVIPHEESRAMFGDAIKRYAKGSTGWFASLTGWVKDKWDGLKDFIKHPLKSLTGIMDKAMAKVSGSEIVTKLTPALGHGLITSISDAFGKLLKKLKSKHDKEEGDAGGAMGAPAGTGVKRWTATVKKALAANNLSTSDSMVNKVLRQIATESGGNNKAVQGNIGDINNLTGDLAKGLMQTISATFNAYKFAGHGNIFNGYDNLLAALNYAKHRYGKSLSFLGNGHGYANGGLINSHGMYEIGEGNKPEMVIPMDSMKSSRAMQLLSQVVAKLAHDNPQVGTETSLESVSHDDFKKLNDKFDTLLAMFGQLLGLNGAQLEAIRNGAFDKTKMYNQQAKDQSLADIQSIGGV</sequence>
<dbReference type="Gene3D" id="1.20.120.20">
    <property type="entry name" value="Apolipoprotein"/>
    <property type="match status" value="2"/>
</dbReference>
<evidence type="ECO:0000256" key="2">
    <source>
        <dbReference type="SAM" id="Coils"/>
    </source>
</evidence>
<dbReference type="CDD" id="cd13402">
    <property type="entry name" value="LT_TF-like"/>
    <property type="match status" value="1"/>
</dbReference>
<dbReference type="PANTHER" id="PTHR37813:SF1">
    <property type="entry name" value="FELS-2 PROPHAGE PROTEIN"/>
    <property type="match status" value="1"/>
</dbReference>
<dbReference type="PANTHER" id="PTHR37813">
    <property type="entry name" value="FELS-2 PROPHAGE PROTEIN"/>
    <property type="match status" value="1"/>
</dbReference>
<evidence type="ECO:0000313" key="6">
    <source>
        <dbReference type="Proteomes" id="UP000286848"/>
    </source>
</evidence>
<proteinExistence type="predicted"/>
<keyword evidence="3" id="KW-1133">Transmembrane helix</keyword>
<evidence type="ECO:0000313" key="5">
    <source>
        <dbReference type="EMBL" id="GBG95187.1"/>
    </source>
</evidence>
<feature type="domain" description="Phage tail tape measure protein" evidence="4">
    <location>
        <begin position="321"/>
        <end position="525"/>
    </location>
</feature>
<gene>
    <name evidence="5" type="ORF">LFYK43_16460</name>
</gene>
<comment type="caution">
    <text evidence="5">The sequence shown here is derived from an EMBL/GenBank/DDBJ whole genome shotgun (WGS) entry which is preliminary data.</text>
</comment>
<feature type="transmembrane region" description="Helical" evidence="3">
    <location>
        <begin position="675"/>
        <end position="701"/>
    </location>
</feature>